<dbReference type="EMBL" id="JABDHM010000008">
    <property type="protein sequence ID" value="KAF5225221.1"/>
    <property type="molecule type" value="Genomic_DNA"/>
</dbReference>
<reference evidence="3 4" key="1">
    <citation type="journal article" date="2019" name="Genome Biol. Evol.">
        <title>Nanopore Sequencing Significantly Improves Genome Assembly of the Protozoan Parasite Trypanosoma cruzi.</title>
        <authorList>
            <person name="Diaz-Viraque F."/>
            <person name="Pita S."/>
            <person name="Greif G."/>
            <person name="de Souza R.C.M."/>
            <person name="Iraola G."/>
            <person name="Robello C."/>
        </authorList>
    </citation>
    <scope>NUCLEOTIDE SEQUENCE [LARGE SCALE GENOMIC DNA]</scope>
    <source>
        <strain evidence="3 4">Berenice</strain>
    </source>
</reference>
<gene>
    <name evidence="3" type="ORF">ECC02_001767</name>
</gene>
<protein>
    <submittedName>
        <fullName evidence="3">Uncharacterized protein</fullName>
    </submittedName>
</protein>
<evidence type="ECO:0000313" key="3">
    <source>
        <dbReference type="EMBL" id="KAF5225221.1"/>
    </source>
</evidence>
<name>A0A7J6YEN2_TRYCR</name>
<evidence type="ECO:0000256" key="2">
    <source>
        <dbReference type="SAM" id="SignalP"/>
    </source>
</evidence>
<evidence type="ECO:0000313" key="4">
    <source>
        <dbReference type="Proteomes" id="UP000583944"/>
    </source>
</evidence>
<dbReference type="VEuPathDB" id="TriTrypDB:BCY84_15262"/>
<evidence type="ECO:0000256" key="1">
    <source>
        <dbReference type="SAM" id="MobiDB-lite"/>
    </source>
</evidence>
<feature type="chain" id="PRO_5029879333" evidence="2">
    <location>
        <begin position="20"/>
        <end position="791"/>
    </location>
</feature>
<dbReference type="AlphaFoldDB" id="A0A7J6YEN2"/>
<dbReference type="VEuPathDB" id="TriTrypDB:ECC02_001767"/>
<feature type="region of interest" description="Disordered" evidence="1">
    <location>
        <begin position="31"/>
        <end position="83"/>
    </location>
</feature>
<feature type="signal peptide" evidence="2">
    <location>
        <begin position="1"/>
        <end position="19"/>
    </location>
</feature>
<organism evidence="3 4">
    <name type="scientific">Trypanosoma cruzi</name>
    <dbReference type="NCBI Taxonomy" id="5693"/>
    <lineage>
        <taxon>Eukaryota</taxon>
        <taxon>Discoba</taxon>
        <taxon>Euglenozoa</taxon>
        <taxon>Kinetoplastea</taxon>
        <taxon>Metakinetoplastina</taxon>
        <taxon>Trypanosomatida</taxon>
        <taxon>Trypanosomatidae</taxon>
        <taxon>Trypanosoma</taxon>
        <taxon>Schizotrypanum</taxon>
    </lineage>
</organism>
<sequence length="791" mass="88564">MSFYFYFCCFCCFCLFTQQRMEMSAFEDNPFADEEDEETTSYVEATSRKRGREETATEEPRREGSSQKGEDPRQLTLATGNIPTMTTVAANDLNVGGDDVQLQKELLAEINVDASGSIVPSVEDLLTGYDERKEEDEFNALVVKAAGLESEVKQKEKLRSEELDHMSRSNRELRETVEQLRGNFFLINEEIDSFRRAQSAVVEECNKSHGVMELLGDAQRSNGVLEQTVTDITERLLAEDSEGIISASLRDRLFSCIVGATNEPSDLAAFDAEAEKQRFMLCEEAMEKLRTGEMPSMTLPIVEALMTMLRELVVRYETLYKSTRALQDCVAFKTSSLRELARESLEWYARSASRALVGSDGALRTVPAEAKEGALGNQHLEATLHHLECVLHQLLRVPNAITVSKQHAPSVAAASAFVYCQELESHTEALGQEVLRLRKLLATDTTTLQHMSESQATQEPGALETSLPHALMKSEWLMGMTNKLLERIGAAGALWRSLKDPGRKKNAPAVDLQLAFYQKYVVMQEALLRLLCTLNSVLQGKVHIVSVIRQVALCDGDDTAFSVLAEKILQESENDIGDLHGELERVCTESLRQFEDESSELLNEDGMRAEQSRIRLKDVRKFFAHTVETLDRLVYGATPASGPIQVPITDTPPLKPTETNEMPIELSFLPSEAKGEVFVQLASKYHEEELQEEFSSLQRRNSALEERLKWLSTQPSSSAALQLRSVHKAMDAVKQKLEGFAEQETKWTALQDELTTIRGEISAVQSVTVEMRDKLNDLRGKLHARCDVARS</sequence>
<accession>A0A7J6YEN2</accession>
<dbReference type="Proteomes" id="UP000583944">
    <property type="component" value="Unassembled WGS sequence"/>
</dbReference>
<proteinExistence type="predicted"/>
<feature type="compositionally biased region" description="Basic and acidic residues" evidence="1">
    <location>
        <begin position="51"/>
        <end position="73"/>
    </location>
</feature>
<keyword evidence="2" id="KW-0732">Signal</keyword>
<comment type="caution">
    <text evidence="3">The sequence shown here is derived from an EMBL/GenBank/DDBJ whole genome shotgun (WGS) entry which is preliminary data.</text>
</comment>